<organism evidence="1 2">
    <name type="scientific">Streptomyces indicus</name>
    <dbReference type="NCBI Taxonomy" id="417292"/>
    <lineage>
        <taxon>Bacteria</taxon>
        <taxon>Bacillati</taxon>
        <taxon>Actinomycetota</taxon>
        <taxon>Actinomycetes</taxon>
        <taxon>Kitasatosporales</taxon>
        <taxon>Streptomycetaceae</taxon>
        <taxon>Streptomyces</taxon>
    </lineage>
</organism>
<dbReference type="EMBL" id="FNFF01000006">
    <property type="protein sequence ID" value="SDK29443.1"/>
    <property type="molecule type" value="Genomic_DNA"/>
</dbReference>
<reference evidence="1 2" key="1">
    <citation type="submission" date="2016-10" db="EMBL/GenBank/DDBJ databases">
        <authorList>
            <person name="de Groot N.N."/>
        </authorList>
    </citation>
    <scope>NUCLEOTIDE SEQUENCE [LARGE SCALE GENOMIC DNA]</scope>
    <source>
        <strain evidence="1 2">CGMCC 4.5727</strain>
    </source>
</reference>
<dbReference type="AlphaFoldDB" id="A0A1G9AQB7"/>
<proteinExistence type="predicted"/>
<protein>
    <submittedName>
        <fullName evidence="1">Uncharacterized protein</fullName>
    </submittedName>
</protein>
<keyword evidence="2" id="KW-1185">Reference proteome</keyword>
<sequence length="94" mass="10332">MSRSETRRVAVGDRVTHYREGNNVGTVVALRRPWWAFFGRVWWVDWGRGALPVAHAFGVELVNVESVARTAAPGKATDGIALCGQDAVDARVVR</sequence>
<gene>
    <name evidence="1" type="ORF">SAMN05421806_10691</name>
</gene>
<dbReference type="STRING" id="417292.SAMN05421806_10691"/>
<evidence type="ECO:0000313" key="1">
    <source>
        <dbReference type="EMBL" id="SDK29443.1"/>
    </source>
</evidence>
<dbReference type="Proteomes" id="UP000199155">
    <property type="component" value="Unassembled WGS sequence"/>
</dbReference>
<name>A0A1G9AQB7_9ACTN</name>
<evidence type="ECO:0000313" key="2">
    <source>
        <dbReference type="Proteomes" id="UP000199155"/>
    </source>
</evidence>
<accession>A0A1G9AQB7</accession>